<dbReference type="HOGENOM" id="CLU_2487648_0_0_1"/>
<organism evidence="1 2">
    <name type="scientific">Setaria italica</name>
    <name type="common">Foxtail millet</name>
    <name type="synonym">Panicum italicum</name>
    <dbReference type="NCBI Taxonomy" id="4555"/>
    <lineage>
        <taxon>Eukaryota</taxon>
        <taxon>Viridiplantae</taxon>
        <taxon>Streptophyta</taxon>
        <taxon>Embryophyta</taxon>
        <taxon>Tracheophyta</taxon>
        <taxon>Spermatophyta</taxon>
        <taxon>Magnoliopsida</taxon>
        <taxon>Liliopsida</taxon>
        <taxon>Poales</taxon>
        <taxon>Poaceae</taxon>
        <taxon>PACMAD clade</taxon>
        <taxon>Panicoideae</taxon>
        <taxon>Panicodae</taxon>
        <taxon>Paniceae</taxon>
        <taxon>Cenchrinae</taxon>
        <taxon>Setaria</taxon>
    </lineage>
</organism>
<evidence type="ECO:0000313" key="1">
    <source>
        <dbReference type="EnsemblPlants" id="KQL14482"/>
    </source>
</evidence>
<reference evidence="2" key="1">
    <citation type="journal article" date="2012" name="Nat. Biotechnol.">
        <title>Reference genome sequence of the model plant Setaria.</title>
        <authorList>
            <person name="Bennetzen J.L."/>
            <person name="Schmutz J."/>
            <person name="Wang H."/>
            <person name="Percifield R."/>
            <person name="Hawkins J."/>
            <person name="Pontaroli A.C."/>
            <person name="Estep M."/>
            <person name="Feng L."/>
            <person name="Vaughn J.N."/>
            <person name="Grimwood J."/>
            <person name="Jenkins J."/>
            <person name="Barry K."/>
            <person name="Lindquist E."/>
            <person name="Hellsten U."/>
            <person name="Deshpande S."/>
            <person name="Wang X."/>
            <person name="Wu X."/>
            <person name="Mitros T."/>
            <person name="Triplett J."/>
            <person name="Yang X."/>
            <person name="Ye C.Y."/>
            <person name="Mauro-Herrera M."/>
            <person name="Wang L."/>
            <person name="Li P."/>
            <person name="Sharma M."/>
            <person name="Sharma R."/>
            <person name="Ronald P.C."/>
            <person name="Panaud O."/>
            <person name="Kellogg E.A."/>
            <person name="Brutnell T.P."/>
            <person name="Doust A.N."/>
            <person name="Tuskan G.A."/>
            <person name="Rokhsar D."/>
            <person name="Devos K.M."/>
        </authorList>
    </citation>
    <scope>NUCLEOTIDE SEQUENCE [LARGE SCALE GENOMIC DNA]</scope>
    <source>
        <strain evidence="2">cv. Yugu1</strain>
    </source>
</reference>
<protein>
    <submittedName>
        <fullName evidence="1">Uncharacterized protein</fullName>
    </submittedName>
</protein>
<sequence>MARMDTLEGPPLCIRPRGKNARLDVAWSRFQNMSTWHGNTGARMPDACHFFSKHETIQDTVTTRYSSTVRRSATVYCMQLEITEARP</sequence>
<dbReference type="EnsemblPlants" id="KQL14482">
    <property type="protein sequence ID" value="KQL14482"/>
    <property type="gene ID" value="SETIT_025719mg"/>
</dbReference>
<keyword evidence="2" id="KW-1185">Reference proteome</keyword>
<dbReference type="AlphaFoldDB" id="K3ZGL7"/>
<dbReference type="InParanoid" id="K3ZGL7"/>
<dbReference type="EMBL" id="AGNK02001573">
    <property type="status" value="NOT_ANNOTATED_CDS"/>
    <property type="molecule type" value="Genomic_DNA"/>
</dbReference>
<proteinExistence type="predicted"/>
<accession>K3ZGL7</accession>
<reference evidence="1" key="2">
    <citation type="submission" date="2018-08" db="UniProtKB">
        <authorList>
            <consortium name="EnsemblPlants"/>
        </authorList>
    </citation>
    <scope>IDENTIFICATION</scope>
    <source>
        <strain evidence="1">Yugu1</strain>
    </source>
</reference>
<name>K3ZGL7_SETIT</name>
<dbReference type="Gramene" id="KQL14482">
    <property type="protein sequence ID" value="KQL14482"/>
    <property type="gene ID" value="SETIT_025719mg"/>
</dbReference>
<evidence type="ECO:0000313" key="2">
    <source>
        <dbReference type="Proteomes" id="UP000004995"/>
    </source>
</evidence>
<dbReference type="Proteomes" id="UP000004995">
    <property type="component" value="Unassembled WGS sequence"/>
</dbReference>